<name>A0A6G1ILG9_9PLEO</name>
<feature type="compositionally biased region" description="Polar residues" evidence="1">
    <location>
        <begin position="93"/>
        <end position="108"/>
    </location>
</feature>
<dbReference type="InterPro" id="IPR035892">
    <property type="entry name" value="C2_domain_sf"/>
</dbReference>
<gene>
    <name evidence="2" type="ORF">K458DRAFT_480723</name>
</gene>
<dbReference type="SUPFAM" id="SSF49562">
    <property type="entry name" value="C2 domain (Calcium/lipid-binding domain, CaLB)"/>
    <property type="match status" value="1"/>
</dbReference>
<organism evidence="2 3">
    <name type="scientific">Lentithecium fluviatile CBS 122367</name>
    <dbReference type="NCBI Taxonomy" id="1168545"/>
    <lineage>
        <taxon>Eukaryota</taxon>
        <taxon>Fungi</taxon>
        <taxon>Dikarya</taxon>
        <taxon>Ascomycota</taxon>
        <taxon>Pezizomycotina</taxon>
        <taxon>Dothideomycetes</taxon>
        <taxon>Pleosporomycetidae</taxon>
        <taxon>Pleosporales</taxon>
        <taxon>Massarineae</taxon>
        <taxon>Lentitheciaceae</taxon>
        <taxon>Lentithecium</taxon>
    </lineage>
</organism>
<evidence type="ECO:0000256" key="1">
    <source>
        <dbReference type="SAM" id="MobiDB-lite"/>
    </source>
</evidence>
<dbReference type="Gene3D" id="2.60.40.150">
    <property type="entry name" value="C2 domain"/>
    <property type="match status" value="1"/>
</dbReference>
<evidence type="ECO:0008006" key="4">
    <source>
        <dbReference type="Google" id="ProtNLM"/>
    </source>
</evidence>
<dbReference type="GO" id="GO:0010628">
    <property type="term" value="P:positive regulation of gene expression"/>
    <property type="evidence" value="ECO:0007669"/>
    <property type="project" value="TreeGrafter"/>
</dbReference>
<evidence type="ECO:0000313" key="3">
    <source>
        <dbReference type="Proteomes" id="UP000799291"/>
    </source>
</evidence>
<feature type="region of interest" description="Disordered" evidence="1">
    <location>
        <begin position="62"/>
        <end position="154"/>
    </location>
</feature>
<proteinExistence type="predicted"/>
<dbReference type="PANTHER" id="PTHR47800">
    <property type="entry name" value="C2 DOMAIN-CONTAINING PROTEIN"/>
    <property type="match status" value="1"/>
</dbReference>
<feature type="compositionally biased region" description="Pro residues" evidence="1">
    <location>
        <begin position="120"/>
        <end position="129"/>
    </location>
</feature>
<feature type="compositionally biased region" description="Basic and acidic residues" evidence="1">
    <location>
        <begin position="109"/>
        <end position="119"/>
    </location>
</feature>
<keyword evidence="3" id="KW-1185">Reference proteome</keyword>
<dbReference type="EMBL" id="MU005609">
    <property type="protein sequence ID" value="KAF2678791.1"/>
    <property type="molecule type" value="Genomic_DNA"/>
</dbReference>
<dbReference type="OrthoDB" id="73919at2759"/>
<accession>A0A6G1ILG9</accession>
<reference evidence="2" key="1">
    <citation type="journal article" date="2020" name="Stud. Mycol.">
        <title>101 Dothideomycetes genomes: a test case for predicting lifestyles and emergence of pathogens.</title>
        <authorList>
            <person name="Haridas S."/>
            <person name="Albert R."/>
            <person name="Binder M."/>
            <person name="Bloem J."/>
            <person name="Labutti K."/>
            <person name="Salamov A."/>
            <person name="Andreopoulos B."/>
            <person name="Baker S."/>
            <person name="Barry K."/>
            <person name="Bills G."/>
            <person name="Bluhm B."/>
            <person name="Cannon C."/>
            <person name="Castanera R."/>
            <person name="Culley D."/>
            <person name="Daum C."/>
            <person name="Ezra D."/>
            <person name="Gonzalez J."/>
            <person name="Henrissat B."/>
            <person name="Kuo A."/>
            <person name="Liang C."/>
            <person name="Lipzen A."/>
            <person name="Lutzoni F."/>
            <person name="Magnuson J."/>
            <person name="Mondo S."/>
            <person name="Nolan M."/>
            <person name="Ohm R."/>
            <person name="Pangilinan J."/>
            <person name="Park H.-J."/>
            <person name="Ramirez L."/>
            <person name="Alfaro M."/>
            <person name="Sun H."/>
            <person name="Tritt A."/>
            <person name="Yoshinaga Y."/>
            <person name="Zwiers L.-H."/>
            <person name="Turgeon B."/>
            <person name="Goodwin S."/>
            <person name="Spatafora J."/>
            <person name="Crous P."/>
            <person name="Grigoriev I."/>
        </authorList>
    </citation>
    <scope>NUCLEOTIDE SEQUENCE</scope>
    <source>
        <strain evidence="2">CBS 122367</strain>
    </source>
</reference>
<dbReference type="PANTHER" id="PTHR47800:SF5">
    <property type="entry name" value="FER-1-LIKE PROTEIN 6"/>
    <property type="match status" value="1"/>
</dbReference>
<protein>
    <recommendedName>
        <fullName evidence="4">C2 domain-containing protein</fullName>
    </recommendedName>
</protein>
<evidence type="ECO:0000313" key="2">
    <source>
        <dbReference type="EMBL" id="KAF2678791.1"/>
    </source>
</evidence>
<dbReference type="AlphaFoldDB" id="A0A6G1ILG9"/>
<dbReference type="Proteomes" id="UP000799291">
    <property type="component" value="Unassembled WGS sequence"/>
</dbReference>
<sequence length="409" mass="46533">MCGTKGIFNTPGFSHRVVDYVMRTELRGVRWKYYYYSAVKAWEKPRFDGRKWRSWSPRFAGGWRRRAEASQEDPDGAAQGHEAWADGAASESAPATNGNAPTSAPATSEKQDKHDKQDPEQPPPPPPPIKTRTNSSKKDKGPAGGFDETPIPRAPPGFTLKFTFHRATNLPLADINTLSADPFIVAELTTALPTRHKEDPPLLLRTPTIRQNTDPEWNTQWIVANPGVKEQAYSIKKRMGSKRAYLLRAIAVCFNKVEHMNGSTYMSFWIRHYSLLLGRLLGQKEPSSSKMRGPVPEAMYHRYVKFKPFIKFIFTAKGGGRIFIYILTLDALFRFIKTGKEFSINILLKYTMYSNVAIYIAFFSKFFTYLLDAISNRPPKDEPPKDLTYYKFIINNNLGTYRSNAKLLL</sequence>